<dbReference type="AlphaFoldDB" id="E4XES7"/>
<proteinExistence type="predicted"/>
<organism evidence="1">
    <name type="scientific">Oikopleura dioica</name>
    <name type="common">Tunicate</name>
    <dbReference type="NCBI Taxonomy" id="34765"/>
    <lineage>
        <taxon>Eukaryota</taxon>
        <taxon>Metazoa</taxon>
        <taxon>Chordata</taxon>
        <taxon>Tunicata</taxon>
        <taxon>Appendicularia</taxon>
        <taxon>Copelata</taxon>
        <taxon>Oikopleuridae</taxon>
        <taxon>Oikopleura</taxon>
    </lineage>
</organism>
<dbReference type="OrthoDB" id="10465836at2759"/>
<evidence type="ECO:0000313" key="2">
    <source>
        <dbReference type="Proteomes" id="UP000001307"/>
    </source>
</evidence>
<name>E4XES7_OIKDI</name>
<dbReference type="Proteomes" id="UP000001307">
    <property type="component" value="Unassembled WGS sequence"/>
</dbReference>
<dbReference type="InParanoid" id="E4XES7"/>
<reference evidence="1" key="1">
    <citation type="journal article" date="2010" name="Science">
        <title>Plasticity of animal genome architecture unmasked by rapid evolution of a pelagic tunicate.</title>
        <authorList>
            <person name="Denoeud F."/>
            <person name="Henriet S."/>
            <person name="Mungpakdee S."/>
            <person name="Aury J.M."/>
            <person name="Da Silva C."/>
            <person name="Brinkmann H."/>
            <person name="Mikhaleva J."/>
            <person name="Olsen L.C."/>
            <person name="Jubin C."/>
            <person name="Canestro C."/>
            <person name="Bouquet J.M."/>
            <person name="Danks G."/>
            <person name="Poulain J."/>
            <person name="Campsteijn C."/>
            <person name="Adamski M."/>
            <person name="Cross I."/>
            <person name="Yadetie F."/>
            <person name="Muffato M."/>
            <person name="Louis A."/>
            <person name="Butcher S."/>
            <person name="Tsagkogeorga G."/>
            <person name="Konrad A."/>
            <person name="Singh S."/>
            <person name="Jensen M.F."/>
            <person name="Cong E.H."/>
            <person name="Eikeseth-Otteraa H."/>
            <person name="Noel B."/>
            <person name="Anthouard V."/>
            <person name="Porcel B.M."/>
            <person name="Kachouri-Lafond R."/>
            <person name="Nishino A."/>
            <person name="Ugolini M."/>
            <person name="Chourrout P."/>
            <person name="Nishida H."/>
            <person name="Aasland R."/>
            <person name="Huzurbazar S."/>
            <person name="Westhof E."/>
            <person name="Delsuc F."/>
            <person name="Lehrach H."/>
            <person name="Reinhardt R."/>
            <person name="Weissenbach J."/>
            <person name="Roy S.W."/>
            <person name="Artiguenave F."/>
            <person name="Postlethwait J.H."/>
            <person name="Manak J.R."/>
            <person name="Thompson E.M."/>
            <person name="Jaillon O."/>
            <person name="Du Pasquier L."/>
            <person name="Boudinot P."/>
            <person name="Liberles D.A."/>
            <person name="Volff J.N."/>
            <person name="Philippe H."/>
            <person name="Lenhard B."/>
            <person name="Roest Crollius H."/>
            <person name="Wincker P."/>
            <person name="Chourrout D."/>
        </authorList>
    </citation>
    <scope>NUCLEOTIDE SEQUENCE [LARGE SCALE GENOMIC DNA]</scope>
</reference>
<sequence>MSISVFVDSPEKDLCAKISDFAENVFSIFKLGERSRTKSDFLIVFSQPRRFEMSLSSSADISLASDLVESACLRTRISEIEKIEEKKGFKSLLLIFSDTVPKRVNPLDYDFIIPVSLTENAKLEELDRLKGRLD</sequence>
<evidence type="ECO:0000313" key="1">
    <source>
        <dbReference type="EMBL" id="CBY19574.1"/>
    </source>
</evidence>
<protein>
    <submittedName>
        <fullName evidence="1">Uncharacterized protein</fullName>
    </submittedName>
</protein>
<keyword evidence="2" id="KW-1185">Reference proteome</keyword>
<dbReference type="EMBL" id="FN653042">
    <property type="protein sequence ID" value="CBY19574.1"/>
    <property type="molecule type" value="Genomic_DNA"/>
</dbReference>
<gene>
    <name evidence="1" type="ORF">GSOID_T00008721001</name>
</gene>
<accession>E4XES7</accession>